<dbReference type="InterPro" id="IPR049125">
    <property type="entry name" value="FAN1-like_WH"/>
</dbReference>
<evidence type="ECO:0000256" key="7">
    <source>
        <dbReference type="ARBA" id="ARBA00023211"/>
    </source>
</evidence>
<dbReference type="InterPro" id="IPR014883">
    <property type="entry name" value="VRR_NUC"/>
</dbReference>
<dbReference type="EMBL" id="LGAV01000003">
    <property type="protein sequence ID" value="KOS14570.1"/>
    <property type="molecule type" value="Genomic_DNA"/>
</dbReference>
<comment type="cofactor">
    <cofactor evidence="8">
        <name>Mg(2+)</name>
        <dbReference type="ChEBI" id="CHEBI:18420"/>
    </cofactor>
    <cofactor evidence="8">
        <name>Mn(2+)</name>
        <dbReference type="ChEBI" id="CHEBI:29035"/>
    </cofactor>
</comment>
<feature type="domain" description="SAP" evidence="9">
    <location>
        <begin position="120"/>
        <end position="154"/>
    </location>
</feature>
<dbReference type="CDD" id="cd22326">
    <property type="entry name" value="FAN1-like"/>
    <property type="match status" value="1"/>
</dbReference>
<dbReference type="VEuPathDB" id="FungiDB:Malapachy_1126"/>
<protein>
    <recommendedName>
        <fullName evidence="8">Fanconi-associated nuclease</fullName>
        <ecNumber evidence="8">3.1.4.1</ecNumber>
    </recommendedName>
</protein>
<evidence type="ECO:0000256" key="2">
    <source>
        <dbReference type="ARBA" id="ARBA00005533"/>
    </source>
</evidence>
<dbReference type="InterPro" id="IPR049132">
    <property type="entry name" value="FAN1-like_euk"/>
</dbReference>
<accession>A0A0M8MVF8</accession>
<dbReference type="PANTHER" id="PTHR15749">
    <property type="entry name" value="FANCONI-ASSOCIATED NUCLEASE 1"/>
    <property type="match status" value="1"/>
</dbReference>
<dbReference type="OrthoDB" id="258143at2759"/>
<dbReference type="GeneID" id="28727511"/>
<dbReference type="GO" id="GO:0046872">
    <property type="term" value="F:metal ion binding"/>
    <property type="evidence" value="ECO:0007669"/>
    <property type="project" value="UniProtKB-KW"/>
</dbReference>
<dbReference type="RefSeq" id="XP_017992202.1">
    <property type="nucleotide sequence ID" value="XM_018135636.1"/>
</dbReference>
<dbReference type="SMART" id="SM00990">
    <property type="entry name" value="VRR_NUC"/>
    <property type="match status" value="1"/>
</dbReference>
<keyword evidence="4 8" id="KW-0479">Metal-binding</keyword>
<dbReference type="PANTHER" id="PTHR15749:SF4">
    <property type="entry name" value="FANCONI-ASSOCIATED NUCLEASE 1"/>
    <property type="match status" value="1"/>
</dbReference>
<proteinExistence type="inferred from homology"/>
<gene>
    <name evidence="10" type="ORF">Malapachy_1126</name>
</gene>
<keyword evidence="8" id="KW-0234">DNA repair</keyword>
<evidence type="ECO:0000313" key="11">
    <source>
        <dbReference type="Proteomes" id="UP000037751"/>
    </source>
</evidence>
<keyword evidence="5 8" id="KW-0378">Hydrolase</keyword>
<keyword evidence="6 8" id="KW-0460">Magnesium</keyword>
<keyword evidence="8" id="KW-0539">Nucleus</keyword>
<dbReference type="GO" id="GO:0008409">
    <property type="term" value="F:5'-3' exonuclease activity"/>
    <property type="evidence" value="ECO:0007669"/>
    <property type="project" value="TreeGrafter"/>
</dbReference>
<evidence type="ECO:0000313" key="10">
    <source>
        <dbReference type="EMBL" id="KOS14570.1"/>
    </source>
</evidence>
<dbReference type="InterPro" id="IPR003034">
    <property type="entry name" value="SAP_dom"/>
</dbReference>
<dbReference type="PROSITE" id="PS50800">
    <property type="entry name" value="SAP"/>
    <property type="match status" value="1"/>
</dbReference>
<dbReference type="InterPro" id="IPR033315">
    <property type="entry name" value="Fan1-like"/>
</dbReference>
<evidence type="ECO:0000256" key="8">
    <source>
        <dbReference type="RuleBase" id="RU365033"/>
    </source>
</evidence>
<dbReference type="GO" id="GO:0004528">
    <property type="term" value="F:phosphodiesterase I activity"/>
    <property type="evidence" value="ECO:0007669"/>
    <property type="project" value="UniProtKB-EC"/>
</dbReference>
<comment type="subcellular location">
    <subcellularLocation>
        <location evidence="8">Nucleus</location>
    </subcellularLocation>
</comment>
<dbReference type="STRING" id="77020.A0A0M8MVF8"/>
<dbReference type="InterPro" id="IPR011856">
    <property type="entry name" value="tRNA_endonuc-like_dom_sf"/>
</dbReference>
<keyword evidence="7 8" id="KW-0464">Manganese</keyword>
<reference evidence="10 11" key="1">
    <citation type="submission" date="2015-07" db="EMBL/GenBank/DDBJ databases">
        <title>Draft Genome Sequence of Malassezia furfur CBS1878 and Malassezia pachydermatis CBS1879.</title>
        <authorList>
            <person name="Triana S."/>
            <person name="Ohm R."/>
            <person name="Gonzalez A."/>
            <person name="DeCock H."/>
            <person name="Restrepo S."/>
            <person name="Celis A."/>
        </authorList>
    </citation>
    <scope>NUCLEOTIDE SEQUENCE [LARGE SCALE GENOMIC DNA]</scope>
    <source>
        <strain evidence="10 11">CBS 1879</strain>
    </source>
</reference>
<evidence type="ECO:0000256" key="1">
    <source>
        <dbReference type="ARBA" id="ARBA00000983"/>
    </source>
</evidence>
<comment type="catalytic activity">
    <reaction evidence="1 8">
        <text>Hydrolytically removes 5'-nucleotides successively from the 3'-hydroxy termini of 3'-hydroxy-terminated oligonucleotides.</text>
        <dbReference type="EC" id="3.1.4.1"/>
    </reaction>
</comment>
<evidence type="ECO:0000256" key="5">
    <source>
        <dbReference type="ARBA" id="ARBA00022801"/>
    </source>
</evidence>
<dbReference type="Gene3D" id="3.40.1350.10">
    <property type="match status" value="1"/>
</dbReference>
<dbReference type="GO" id="GO:0017108">
    <property type="term" value="F:5'-flap endonuclease activity"/>
    <property type="evidence" value="ECO:0007669"/>
    <property type="project" value="TreeGrafter"/>
</dbReference>
<keyword evidence="8" id="KW-0227">DNA damage</keyword>
<dbReference type="GO" id="GO:0036297">
    <property type="term" value="P:interstrand cross-link repair"/>
    <property type="evidence" value="ECO:0007669"/>
    <property type="project" value="InterPro"/>
</dbReference>
<sequence length="656" mass="74600">MYVELFQEMVCTVLEKESHLFTASEQTCLSSFFSLEYDARYLFVRLLQRKRDQWYRLGKLGYEADVGDMAQAAHDLCRPFAAPSTSQESAPPEFAYASTCELYRFAMMDTEMDGGLPARLSLLTVDELRLVAKRLGRKPQGTRAELTARLLAKPSNATLFAQGRELRMTMSATQERLEAAITMIMQGGCIQLIPSVVLLMERLALVYYRGKPALGTMLTAAVLHRTHKRHFPVYTYQRTPDLFASREALLRYECALQAAEQMDDLVDELRARPAAAREGVQLWEAWHAQWVNALSDVAQQYPHGVPRATYPRLRFHAGWPLTRVMFKACECFARLGERERERHVLTQLLAQRSFWRGRRGAWHERLALVTAQCQNAAAALTCCHAALADPDTHMVYQSSLERRIARLESRLRVPKDERHQPRSKLHAPTVDLLTATRLDTPARRGALRTMWRGAQNEDCTVEELCLAQYAQQGYVGYHCEGQLVHFVCVLLLWDVLFTPIAGAFEMPYQRGPLDWATDLFYTARRDAIEAQLTDIATTGGLGILDAVDARERPRQTYAVGCRWDEYPRETLRHFAECLGGPALATLCRVLCQGDGLTMAGFPDLSLWRYPDKQVCFVEVKSPNDRLSEVQRVWIDILHRAGLRVHVARVQAETMPA</sequence>
<comment type="function">
    <text evidence="8">Nuclease required for the repair of DNA interstrand cross-links (ICL). Acts as a 5'-3' exonuclease that anchors at a cut end of DNA and cleaves DNA successively at every third nucleotide, allowing to excise an ICL from one strand through flanking incisions.</text>
</comment>
<dbReference type="GO" id="GO:0005634">
    <property type="term" value="C:nucleus"/>
    <property type="evidence" value="ECO:0007669"/>
    <property type="project" value="UniProtKB-SubCell"/>
</dbReference>
<dbReference type="AlphaFoldDB" id="A0A0M8MVF8"/>
<comment type="similarity">
    <text evidence="2 8">Belongs to the FAN1 family.</text>
</comment>
<dbReference type="Pfam" id="PF21315">
    <property type="entry name" value="FAN1_HTH"/>
    <property type="match status" value="1"/>
</dbReference>
<dbReference type="GO" id="GO:0070336">
    <property type="term" value="F:flap-structured DNA binding"/>
    <property type="evidence" value="ECO:0007669"/>
    <property type="project" value="TreeGrafter"/>
</dbReference>
<name>A0A0M8MVF8_9BASI</name>
<comment type="caution">
    <text evidence="10">The sequence shown here is derived from an EMBL/GenBank/DDBJ whole genome shotgun (WGS) entry which is preliminary data.</text>
</comment>
<dbReference type="Pfam" id="PF08774">
    <property type="entry name" value="VRR_NUC"/>
    <property type="match status" value="1"/>
</dbReference>
<organism evidence="10 11">
    <name type="scientific">Malassezia pachydermatis</name>
    <dbReference type="NCBI Taxonomy" id="77020"/>
    <lineage>
        <taxon>Eukaryota</taxon>
        <taxon>Fungi</taxon>
        <taxon>Dikarya</taxon>
        <taxon>Basidiomycota</taxon>
        <taxon>Ustilaginomycotina</taxon>
        <taxon>Malasseziomycetes</taxon>
        <taxon>Malasseziales</taxon>
        <taxon>Malasseziaceae</taxon>
        <taxon>Malassezia</taxon>
    </lineage>
</organism>
<dbReference type="InterPro" id="IPR049126">
    <property type="entry name" value="FAN1-like_TPR"/>
</dbReference>
<evidence type="ECO:0000256" key="3">
    <source>
        <dbReference type="ARBA" id="ARBA00022722"/>
    </source>
</evidence>
<dbReference type="Pfam" id="PF21170">
    <property type="entry name" value="FAN1_TPR"/>
    <property type="match status" value="1"/>
</dbReference>
<keyword evidence="3 8" id="KW-0540">Nuclease</keyword>
<evidence type="ECO:0000259" key="9">
    <source>
        <dbReference type="PROSITE" id="PS50800"/>
    </source>
</evidence>
<evidence type="ECO:0000256" key="4">
    <source>
        <dbReference type="ARBA" id="ARBA00022723"/>
    </source>
</evidence>
<evidence type="ECO:0000256" key="6">
    <source>
        <dbReference type="ARBA" id="ARBA00022842"/>
    </source>
</evidence>
<dbReference type="EC" id="3.1.4.1" evidence="8"/>
<keyword evidence="11" id="KW-1185">Reference proteome</keyword>
<dbReference type="Proteomes" id="UP000037751">
    <property type="component" value="Unassembled WGS sequence"/>
</dbReference>